<dbReference type="Pfam" id="PF00135">
    <property type="entry name" value="COesterase"/>
    <property type="match status" value="1"/>
</dbReference>
<dbReference type="InterPro" id="IPR050309">
    <property type="entry name" value="Type-B_Carboxylest/Lipase"/>
</dbReference>
<feature type="compositionally biased region" description="Polar residues" evidence="1">
    <location>
        <begin position="77"/>
        <end position="98"/>
    </location>
</feature>
<reference evidence="4" key="1">
    <citation type="submission" date="2023-06" db="EMBL/GenBank/DDBJ databases">
        <title>Genome-scale phylogeny and comparative genomics of the fungal order Sordariales.</title>
        <authorList>
            <consortium name="Lawrence Berkeley National Laboratory"/>
            <person name="Hensen N."/>
            <person name="Bonometti L."/>
            <person name="Westerberg I."/>
            <person name="Brannstrom I.O."/>
            <person name="Guillou S."/>
            <person name="Cros-Aarteil S."/>
            <person name="Calhoun S."/>
            <person name="Haridas S."/>
            <person name="Kuo A."/>
            <person name="Mondo S."/>
            <person name="Pangilinan J."/>
            <person name="Riley R."/>
            <person name="LaButti K."/>
            <person name="Andreopoulos B."/>
            <person name="Lipzen A."/>
            <person name="Chen C."/>
            <person name="Yanf M."/>
            <person name="Daum C."/>
            <person name="Ng V."/>
            <person name="Clum A."/>
            <person name="Steindorff A."/>
            <person name="Ohm R."/>
            <person name="Martin F."/>
            <person name="Silar P."/>
            <person name="Natvig D."/>
            <person name="Lalanne C."/>
            <person name="Gautier V."/>
            <person name="Ament-velasquez S.L."/>
            <person name="Kruys A."/>
            <person name="Hutchinson M.I."/>
            <person name="Powell A.J."/>
            <person name="Barry K."/>
            <person name="Miller A.N."/>
            <person name="Grigoriev I.V."/>
            <person name="Debuchy R."/>
            <person name="Gladieux P."/>
            <person name="Thoren M.H."/>
            <person name="Johannesson H."/>
        </authorList>
    </citation>
    <scope>NUCLEOTIDE SEQUENCE</scope>
    <source>
        <strain evidence="4">SMH3391-2</strain>
    </source>
</reference>
<name>A0AA39X0U9_9PEZI</name>
<organism evidence="4 5">
    <name type="scientific">Bombardia bombarda</name>
    <dbReference type="NCBI Taxonomy" id="252184"/>
    <lineage>
        <taxon>Eukaryota</taxon>
        <taxon>Fungi</taxon>
        <taxon>Dikarya</taxon>
        <taxon>Ascomycota</taxon>
        <taxon>Pezizomycotina</taxon>
        <taxon>Sordariomycetes</taxon>
        <taxon>Sordariomycetidae</taxon>
        <taxon>Sordariales</taxon>
        <taxon>Lasiosphaeriaceae</taxon>
        <taxon>Bombardia</taxon>
    </lineage>
</organism>
<keyword evidence="2" id="KW-0732">Signal</keyword>
<feature type="domain" description="Carboxylesterase type B" evidence="3">
    <location>
        <begin position="37"/>
        <end position="97"/>
    </location>
</feature>
<dbReference type="InterPro" id="IPR029058">
    <property type="entry name" value="AB_hydrolase_fold"/>
</dbReference>
<dbReference type="Proteomes" id="UP001174934">
    <property type="component" value="Unassembled WGS sequence"/>
</dbReference>
<comment type="caution">
    <text evidence="4">The sequence shown here is derived from an EMBL/GenBank/DDBJ whole genome shotgun (WGS) entry which is preliminary data.</text>
</comment>
<dbReference type="PANTHER" id="PTHR11559">
    <property type="entry name" value="CARBOXYLESTERASE"/>
    <property type="match status" value="1"/>
</dbReference>
<proteinExistence type="predicted"/>
<dbReference type="EMBL" id="JAULSR010000003">
    <property type="protein sequence ID" value="KAK0625188.1"/>
    <property type="molecule type" value="Genomic_DNA"/>
</dbReference>
<evidence type="ECO:0000256" key="1">
    <source>
        <dbReference type="SAM" id="MobiDB-lite"/>
    </source>
</evidence>
<feature type="region of interest" description="Disordered" evidence="1">
    <location>
        <begin position="69"/>
        <end position="110"/>
    </location>
</feature>
<sequence>MYRCLAVLLAAGSVVSALPSFLQEAVQATPRQVAGLIVDLDYAQYQGSHNAKFDTNVFLGIRYAAPPKRWQLPESPQPNRTSIIQATSQPPRCPQSNAAPLLVAPFPTNR</sequence>
<dbReference type="InterPro" id="IPR002018">
    <property type="entry name" value="CarbesteraseB"/>
</dbReference>
<evidence type="ECO:0000313" key="4">
    <source>
        <dbReference type="EMBL" id="KAK0625188.1"/>
    </source>
</evidence>
<feature type="chain" id="PRO_5041294105" description="Carboxylesterase type B domain-containing protein" evidence="2">
    <location>
        <begin position="18"/>
        <end position="110"/>
    </location>
</feature>
<gene>
    <name evidence="4" type="ORF">B0T17DRAFT_264611</name>
</gene>
<dbReference type="AlphaFoldDB" id="A0AA39X0U9"/>
<accession>A0AA39X0U9</accession>
<dbReference type="Gene3D" id="3.40.50.1820">
    <property type="entry name" value="alpha/beta hydrolase"/>
    <property type="match status" value="1"/>
</dbReference>
<dbReference type="SUPFAM" id="SSF53474">
    <property type="entry name" value="alpha/beta-Hydrolases"/>
    <property type="match status" value="1"/>
</dbReference>
<evidence type="ECO:0000256" key="2">
    <source>
        <dbReference type="SAM" id="SignalP"/>
    </source>
</evidence>
<keyword evidence="5" id="KW-1185">Reference proteome</keyword>
<protein>
    <recommendedName>
        <fullName evidence="3">Carboxylesterase type B domain-containing protein</fullName>
    </recommendedName>
</protein>
<evidence type="ECO:0000313" key="5">
    <source>
        <dbReference type="Proteomes" id="UP001174934"/>
    </source>
</evidence>
<feature type="signal peptide" evidence="2">
    <location>
        <begin position="1"/>
        <end position="17"/>
    </location>
</feature>
<evidence type="ECO:0000259" key="3">
    <source>
        <dbReference type="Pfam" id="PF00135"/>
    </source>
</evidence>